<organism evidence="1 2">
    <name type="scientific">Avena sativa</name>
    <name type="common">Oat</name>
    <dbReference type="NCBI Taxonomy" id="4498"/>
    <lineage>
        <taxon>Eukaryota</taxon>
        <taxon>Viridiplantae</taxon>
        <taxon>Streptophyta</taxon>
        <taxon>Embryophyta</taxon>
        <taxon>Tracheophyta</taxon>
        <taxon>Spermatophyta</taxon>
        <taxon>Magnoliopsida</taxon>
        <taxon>Liliopsida</taxon>
        <taxon>Poales</taxon>
        <taxon>Poaceae</taxon>
        <taxon>BOP clade</taxon>
        <taxon>Pooideae</taxon>
        <taxon>Poodae</taxon>
        <taxon>Poeae</taxon>
        <taxon>Poeae Chloroplast Group 1 (Aveneae type)</taxon>
        <taxon>Aveninae</taxon>
        <taxon>Avena</taxon>
    </lineage>
</organism>
<reference evidence="1" key="2">
    <citation type="submission" date="2025-09" db="UniProtKB">
        <authorList>
            <consortium name="EnsemblPlants"/>
        </authorList>
    </citation>
    <scope>IDENTIFICATION</scope>
</reference>
<protein>
    <submittedName>
        <fullName evidence="1">Uncharacterized protein</fullName>
    </submittedName>
</protein>
<dbReference type="EnsemblPlants" id="AVESA.00010b.r2.2CG0316360.1">
    <property type="protein sequence ID" value="AVESA.00010b.r2.2CG0316360.1.CDS"/>
    <property type="gene ID" value="AVESA.00010b.r2.2CG0316360"/>
</dbReference>
<keyword evidence="2" id="KW-1185">Reference proteome</keyword>
<dbReference type="Proteomes" id="UP001732700">
    <property type="component" value="Chromosome 2C"/>
</dbReference>
<evidence type="ECO:0000313" key="1">
    <source>
        <dbReference type="EnsemblPlants" id="AVESA.00010b.r2.2CG0316360.1.CDS"/>
    </source>
</evidence>
<evidence type="ECO:0000313" key="2">
    <source>
        <dbReference type="Proteomes" id="UP001732700"/>
    </source>
</evidence>
<reference evidence="1" key="1">
    <citation type="submission" date="2021-05" db="EMBL/GenBank/DDBJ databases">
        <authorList>
            <person name="Scholz U."/>
            <person name="Mascher M."/>
            <person name="Fiebig A."/>
        </authorList>
    </citation>
    <scope>NUCLEOTIDE SEQUENCE [LARGE SCALE GENOMIC DNA]</scope>
</reference>
<sequence length="214" mass="24747">MDTSTGAEGPPSEPEAVITGQGEESAPCQPAPEKEGEENEKTLARPAPDNAAVENLANPVMKKTRRPVPMTDEERKKVRHLKELHTIRLKELQELQEERDELRNNYDQLLFCRRCLFARLVNRIVFHRRDAAYVRHQLDIGLKLGDKLPEELKKARQPISMALFMWSDMGRALELGMDDFVAEYRNPEEHRKRIQREWNTLAGIAEEPSNRIQK</sequence>
<proteinExistence type="predicted"/>
<name>A0ACD5UVA0_AVESA</name>
<accession>A0ACD5UVA0</accession>